<feature type="region of interest" description="Disordered" evidence="1">
    <location>
        <begin position="212"/>
        <end position="240"/>
    </location>
</feature>
<dbReference type="Proteomes" id="UP001633002">
    <property type="component" value="Unassembled WGS sequence"/>
</dbReference>
<sequence length="337" mass="38010">MIKILYGEELPVYPKERLRRCAGSEKNLNFAEWKRYEERVDYYALEPTFVDVEWLTKQQVSSIGPFIFCSQNEKYVELEDANGRLFIHWKWTCRRRAGEWEYRSTAVAVWSSKCCCSSAYKNTGIPNNLPSVCLCRELLQREYCHICLARESSCKKRLQRTAESTDSADPNLEQTLSQDTCLCSTVFNTNEKCYYGFGESAKRKRVQTSCEEGEAQADGRSSPEKDSQDPGETSSKKTPKLSCCSRATVGLIALERGDATLQLHIQGVLALLSTSTKAIKEDILKAIGWKNDCPLGGAICVKALTNKGVHTLVGMVGYCTKDEQELHYEMYSVNVTA</sequence>
<evidence type="ECO:0000259" key="2">
    <source>
        <dbReference type="Pfam" id="PF21859"/>
    </source>
</evidence>
<reference evidence="3 4" key="1">
    <citation type="submission" date="2024-09" db="EMBL/GenBank/DDBJ databases">
        <title>Chromosome-scale assembly of Riccia sorocarpa.</title>
        <authorList>
            <person name="Paukszto L."/>
        </authorList>
    </citation>
    <scope>NUCLEOTIDE SEQUENCE [LARGE SCALE GENOMIC DNA]</scope>
    <source>
        <strain evidence="3">LP-2024</strain>
        <tissue evidence="3">Aerial parts of the thallus</tissue>
    </source>
</reference>
<dbReference type="AlphaFoldDB" id="A0ABD3IFP8"/>
<comment type="caution">
    <text evidence="3">The sequence shown here is derived from an EMBL/GenBank/DDBJ whole genome shotgun (WGS) entry which is preliminary data.</text>
</comment>
<dbReference type="EMBL" id="JBJQOH010000001">
    <property type="protein sequence ID" value="KAL3702136.1"/>
    <property type="molecule type" value="Genomic_DNA"/>
</dbReference>
<gene>
    <name evidence="3" type="ORF">R1sor_020158</name>
</gene>
<protein>
    <recommendedName>
        <fullName evidence="2">Replitron HUH endonuclease domain-containing protein</fullName>
    </recommendedName>
</protein>
<accession>A0ABD3IFP8</accession>
<feature type="domain" description="Replitron HUH endonuclease" evidence="2">
    <location>
        <begin position="243"/>
        <end position="336"/>
    </location>
</feature>
<keyword evidence="4" id="KW-1185">Reference proteome</keyword>
<evidence type="ECO:0000313" key="3">
    <source>
        <dbReference type="EMBL" id="KAL3702136.1"/>
    </source>
</evidence>
<organism evidence="3 4">
    <name type="scientific">Riccia sorocarpa</name>
    <dbReference type="NCBI Taxonomy" id="122646"/>
    <lineage>
        <taxon>Eukaryota</taxon>
        <taxon>Viridiplantae</taxon>
        <taxon>Streptophyta</taxon>
        <taxon>Embryophyta</taxon>
        <taxon>Marchantiophyta</taxon>
        <taxon>Marchantiopsida</taxon>
        <taxon>Marchantiidae</taxon>
        <taxon>Marchantiales</taxon>
        <taxon>Ricciaceae</taxon>
        <taxon>Riccia</taxon>
    </lineage>
</organism>
<proteinExistence type="predicted"/>
<evidence type="ECO:0000313" key="4">
    <source>
        <dbReference type="Proteomes" id="UP001633002"/>
    </source>
</evidence>
<name>A0ABD3IFP8_9MARC</name>
<dbReference type="Pfam" id="PF21859">
    <property type="entry name" value="Replitron_HUH"/>
    <property type="match status" value="1"/>
</dbReference>
<dbReference type="InterPro" id="IPR054424">
    <property type="entry name" value="Replitron_HUH"/>
</dbReference>
<evidence type="ECO:0000256" key="1">
    <source>
        <dbReference type="SAM" id="MobiDB-lite"/>
    </source>
</evidence>